<dbReference type="Proteomes" id="UP001168821">
    <property type="component" value="Unassembled WGS sequence"/>
</dbReference>
<gene>
    <name evidence="2" type="ORF">Zmor_000573</name>
</gene>
<proteinExistence type="predicted"/>
<organism evidence="2 3">
    <name type="scientific">Zophobas morio</name>
    <dbReference type="NCBI Taxonomy" id="2755281"/>
    <lineage>
        <taxon>Eukaryota</taxon>
        <taxon>Metazoa</taxon>
        <taxon>Ecdysozoa</taxon>
        <taxon>Arthropoda</taxon>
        <taxon>Hexapoda</taxon>
        <taxon>Insecta</taxon>
        <taxon>Pterygota</taxon>
        <taxon>Neoptera</taxon>
        <taxon>Endopterygota</taxon>
        <taxon>Coleoptera</taxon>
        <taxon>Polyphaga</taxon>
        <taxon>Cucujiformia</taxon>
        <taxon>Tenebrionidae</taxon>
        <taxon>Zophobas</taxon>
    </lineage>
</organism>
<evidence type="ECO:0000259" key="1">
    <source>
        <dbReference type="Pfam" id="PF20700"/>
    </source>
</evidence>
<reference evidence="2" key="1">
    <citation type="journal article" date="2023" name="G3 (Bethesda)">
        <title>Whole genome assemblies of Zophobas morio and Tenebrio molitor.</title>
        <authorList>
            <person name="Kaur S."/>
            <person name="Stinson S.A."/>
            <person name="diCenzo G.C."/>
        </authorList>
    </citation>
    <scope>NUCLEOTIDE SEQUENCE</scope>
    <source>
        <strain evidence="2">QUZm001</strain>
    </source>
</reference>
<evidence type="ECO:0000313" key="3">
    <source>
        <dbReference type="Proteomes" id="UP001168821"/>
    </source>
</evidence>
<feature type="domain" description="Mutator-like transposase" evidence="1">
    <location>
        <begin position="1"/>
        <end position="70"/>
    </location>
</feature>
<dbReference type="EMBL" id="JALNTZ010000001">
    <property type="protein sequence ID" value="KAJ3665059.1"/>
    <property type="molecule type" value="Genomic_DNA"/>
</dbReference>
<dbReference type="Pfam" id="PF20700">
    <property type="entry name" value="Mutator"/>
    <property type="match status" value="1"/>
</dbReference>
<dbReference type="InterPro" id="IPR049012">
    <property type="entry name" value="Mutator_transp_dom"/>
</dbReference>
<evidence type="ECO:0000313" key="2">
    <source>
        <dbReference type="EMBL" id="KAJ3665059.1"/>
    </source>
</evidence>
<accession>A0AA38J1M1</accession>
<keyword evidence="3" id="KW-1185">Reference proteome</keyword>
<comment type="caution">
    <text evidence="2">The sequence shown here is derived from an EMBL/GenBank/DDBJ whole genome shotgun (WGS) entry which is preliminary data.</text>
</comment>
<name>A0AA38J1M1_9CUCU</name>
<dbReference type="AlphaFoldDB" id="A0AA38J1M1"/>
<sequence>MEEAGKEELELAKQTGDVDKDGVGLITVIADGVWSKRSYKVSYDALSGVGCIVGAKTGKILYVACRNKYCPIL</sequence>
<protein>
    <recommendedName>
        <fullName evidence="1">Mutator-like transposase domain-containing protein</fullName>
    </recommendedName>
</protein>